<protein>
    <submittedName>
        <fullName evidence="2">Uncharacterized protein</fullName>
    </submittedName>
</protein>
<evidence type="ECO:0000313" key="1">
    <source>
        <dbReference type="EMBL" id="UDL15835.1"/>
    </source>
</evidence>
<dbReference type="KEGG" id="vg:80019986"/>
<proteinExistence type="predicted"/>
<dbReference type="GeneID" id="80019986"/>
<reference evidence="2" key="1">
    <citation type="submission" date="2021-09" db="EMBL/GenBank/DDBJ databases">
        <authorList>
            <person name="Andersen S.H."/>
            <person name="Beall E.A."/>
            <person name="Cappelle B."/>
            <person name="Falteisek K.J."/>
            <person name="Fenske B.A."/>
            <person name="Gansluckner N.W."/>
            <person name="Gilbertson S.M."/>
            <person name="Krings K.J."/>
            <person name="Mobeck M."/>
            <person name="Odeku J.O."/>
            <person name="Poncelet M.E."/>
            <person name="Rohr J.R."/>
            <person name="Rolands L."/>
            <person name="Whipple C.D."/>
            <person name="Whipple E.M."/>
            <person name="Spring A.M."/>
            <person name="Klyczek K."/>
            <person name="Garlena R.A."/>
            <person name="Russell D.A."/>
            <person name="Pope W.H."/>
            <person name="Jacobs-Sera D."/>
            <person name="Hatfull G.F."/>
        </authorList>
    </citation>
    <scope>NUCLEOTIDE SEQUENCE</scope>
</reference>
<name>A0AAE8Y7G8_9CAUD</name>
<evidence type="ECO:0000313" key="2">
    <source>
        <dbReference type="EMBL" id="UDL16095.1"/>
    </source>
</evidence>
<evidence type="ECO:0000313" key="3">
    <source>
        <dbReference type="Proteomes" id="UP000827768"/>
    </source>
</evidence>
<dbReference type="Proteomes" id="UP000827768">
    <property type="component" value="Segment"/>
</dbReference>
<accession>A0AAE8Y7G8</accession>
<dbReference type="EMBL" id="OK040790">
    <property type="protein sequence ID" value="UDL15835.1"/>
    <property type="molecule type" value="Genomic_DNA"/>
</dbReference>
<dbReference type="EMBL" id="OK040790">
    <property type="protein sequence ID" value="UDL16095.1"/>
    <property type="molecule type" value="Genomic_DNA"/>
</dbReference>
<dbReference type="RefSeq" id="YP_010755335.1">
    <property type="nucleotide sequence ID" value="NC_073468.1"/>
</dbReference>
<organism evidence="2 3">
    <name type="scientific">Microbacterium phage Pumpernickel</name>
    <dbReference type="NCBI Taxonomy" id="2885983"/>
    <lineage>
        <taxon>Viruses</taxon>
        <taxon>Duplodnaviria</taxon>
        <taxon>Heunggongvirae</taxon>
        <taxon>Uroviricota</taxon>
        <taxon>Caudoviricetes</taxon>
        <taxon>Pumpernickelvirus</taxon>
        <taxon>Pumpernickelvirus pumpernickel</taxon>
    </lineage>
</organism>
<keyword evidence="3" id="KW-1185">Reference proteome</keyword>
<gene>
    <name evidence="2" type="primary">345</name>
    <name evidence="1" type="synonym">44</name>
    <name evidence="2" type="ORF">SEA_PUMPERNICKEL_345</name>
    <name evidence="1" type="ORF">SEA_PUMPERNICKEL_44</name>
</gene>
<sequence>MATVVAKGDRLVSAYQAGAILARAAILEGEDGHADMSDLVDSFEVGYMEALKESGKTDG</sequence>